<dbReference type="OrthoDB" id="5783913at2759"/>
<dbReference type="Proteomes" id="UP000242913">
    <property type="component" value="Unassembled WGS sequence"/>
</dbReference>
<reference evidence="1 2" key="1">
    <citation type="submission" date="2015-12" db="EMBL/GenBank/DDBJ databases">
        <title>Draft genome of the nematode, Onchocerca flexuosa.</title>
        <authorList>
            <person name="Mitreva M."/>
        </authorList>
    </citation>
    <scope>NUCLEOTIDE SEQUENCE [LARGE SCALE GENOMIC DNA]</scope>
    <source>
        <strain evidence="1">Red Deer</strain>
    </source>
</reference>
<evidence type="ECO:0000313" key="2">
    <source>
        <dbReference type="Proteomes" id="UP000242913"/>
    </source>
</evidence>
<dbReference type="AlphaFoldDB" id="A0A238BKV1"/>
<protein>
    <recommendedName>
        <fullName evidence="3">Fibronectin type-III domain-containing protein</fullName>
    </recommendedName>
</protein>
<gene>
    <name evidence="1" type="ORF">X798_07190</name>
</gene>
<proteinExistence type="predicted"/>
<evidence type="ECO:0008006" key="3">
    <source>
        <dbReference type="Google" id="ProtNLM"/>
    </source>
</evidence>
<organism evidence="1 2">
    <name type="scientific">Onchocerca flexuosa</name>
    <dbReference type="NCBI Taxonomy" id="387005"/>
    <lineage>
        <taxon>Eukaryota</taxon>
        <taxon>Metazoa</taxon>
        <taxon>Ecdysozoa</taxon>
        <taxon>Nematoda</taxon>
        <taxon>Chromadorea</taxon>
        <taxon>Rhabditida</taxon>
        <taxon>Spirurina</taxon>
        <taxon>Spiruromorpha</taxon>
        <taxon>Filarioidea</taxon>
        <taxon>Onchocercidae</taxon>
        <taxon>Onchocerca</taxon>
    </lineage>
</organism>
<keyword evidence="2" id="KW-1185">Reference proteome</keyword>
<name>A0A238BKV1_9BILA</name>
<dbReference type="SUPFAM" id="SSF49265">
    <property type="entry name" value="Fibronectin type III"/>
    <property type="match status" value="1"/>
</dbReference>
<sequence length="210" mass="23597">MIVTTHYNNKDGLCALIKWNHSPYQRELPYQHELALDVSDDRLALYGSCRYSVTILNETSQETVLLTLDNGNGILLSNLQFSTEYSVAVRSISSAVTGESSLMYQKNMSNTNDTNGILEQRFVTPTCNEIFGSGSLECAPEPVRNLEAIVNSNGSVKIQWIPSSEPNTILVYQLLYQSTTNHYDCDNDPSSIYVNAVSHVKLFYYNNIIY</sequence>
<dbReference type="EMBL" id="KZ270386">
    <property type="protein sequence ID" value="OZC05833.1"/>
    <property type="molecule type" value="Genomic_DNA"/>
</dbReference>
<accession>A0A238BKV1</accession>
<evidence type="ECO:0000313" key="1">
    <source>
        <dbReference type="EMBL" id="OZC05833.1"/>
    </source>
</evidence>
<dbReference type="InterPro" id="IPR036116">
    <property type="entry name" value="FN3_sf"/>
</dbReference>